<protein>
    <recommendedName>
        <fullName evidence="3">PMD domain-containing protein</fullName>
    </recommendedName>
</protein>
<evidence type="ECO:0008006" key="3">
    <source>
        <dbReference type="Google" id="ProtNLM"/>
    </source>
</evidence>
<name>A0A1Q3AU22_CEPFO</name>
<dbReference type="OrthoDB" id="1194658at2759"/>
<sequence length="118" mass="13354">MGSARATFSGWIKYHFGSPTDEKNDSPDFDKGKGYNPKLNLATFISFWLSRYVFPRLPIDGVNRGFFLLAIGISKGDAPLFVGYLYKRLDLYKKSMKASLGRNSVLRFVDTATLQLFL</sequence>
<dbReference type="STRING" id="3775.A0A1Q3AU22"/>
<dbReference type="InParanoid" id="A0A1Q3AU22"/>
<evidence type="ECO:0000313" key="2">
    <source>
        <dbReference type="Proteomes" id="UP000187406"/>
    </source>
</evidence>
<keyword evidence="2" id="KW-1185">Reference proteome</keyword>
<dbReference type="AlphaFoldDB" id="A0A1Q3AU22"/>
<dbReference type="EMBL" id="BDDD01000102">
    <property type="protein sequence ID" value="GAV59209.1"/>
    <property type="molecule type" value="Genomic_DNA"/>
</dbReference>
<evidence type="ECO:0000313" key="1">
    <source>
        <dbReference type="EMBL" id="GAV59209.1"/>
    </source>
</evidence>
<reference evidence="2" key="1">
    <citation type="submission" date="2016-04" db="EMBL/GenBank/DDBJ databases">
        <title>Cephalotus genome sequencing.</title>
        <authorList>
            <person name="Fukushima K."/>
            <person name="Hasebe M."/>
            <person name="Fang X."/>
        </authorList>
    </citation>
    <scope>NUCLEOTIDE SEQUENCE [LARGE SCALE GENOMIC DNA]</scope>
    <source>
        <strain evidence="2">cv. St1</strain>
    </source>
</reference>
<gene>
    <name evidence="1" type="ORF">CFOL_v3_02740</name>
</gene>
<accession>A0A1Q3AU22</accession>
<dbReference type="Proteomes" id="UP000187406">
    <property type="component" value="Unassembled WGS sequence"/>
</dbReference>
<comment type="caution">
    <text evidence="1">The sequence shown here is derived from an EMBL/GenBank/DDBJ whole genome shotgun (WGS) entry which is preliminary data.</text>
</comment>
<proteinExistence type="predicted"/>
<organism evidence="1 2">
    <name type="scientific">Cephalotus follicularis</name>
    <name type="common">Albany pitcher plant</name>
    <dbReference type="NCBI Taxonomy" id="3775"/>
    <lineage>
        <taxon>Eukaryota</taxon>
        <taxon>Viridiplantae</taxon>
        <taxon>Streptophyta</taxon>
        <taxon>Embryophyta</taxon>
        <taxon>Tracheophyta</taxon>
        <taxon>Spermatophyta</taxon>
        <taxon>Magnoliopsida</taxon>
        <taxon>eudicotyledons</taxon>
        <taxon>Gunneridae</taxon>
        <taxon>Pentapetalae</taxon>
        <taxon>rosids</taxon>
        <taxon>fabids</taxon>
        <taxon>Oxalidales</taxon>
        <taxon>Cephalotaceae</taxon>
        <taxon>Cephalotus</taxon>
    </lineage>
</organism>